<dbReference type="GO" id="GO:0008270">
    <property type="term" value="F:zinc ion binding"/>
    <property type="evidence" value="ECO:0007669"/>
    <property type="project" value="UniProtKB-KW"/>
</dbReference>
<keyword evidence="3" id="KW-0862">Zinc</keyword>
<evidence type="ECO:0000256" key="4">
    <source>
        <dbReference type="PROSITE-ProRule" id="PRU00510"/>
    </source>
</evidence>
<organism evidence="6 7">
    <name type="scientific">Oceanidesulfovibrio indonesiensis</name>
    <dbReference type="NCBI Taxonomy" id="54767"/>
    <lineage>
        <taxon>Bacteria</taxon>
        <taxon>Pseudomonadati</taxon>
        <taxon>Thermodesulfobacteriota</taxon>
        <taxon>Desulfovibrionia</taxon>
        <taxon>Desulfovibrionales</taxon>
        <taxon>Desulfovibrionaceae</taxon>
        <taxon>Oceanidesulfovibrio</taxon>
    </lineage>
</organism>
<dbReference type="PROSITE" id="PS01102">
    <property type="entry name" value="ZF_DKSA_1"/>
    <property type="match status" value="1"/>
</dbReference>
<dbReference type="InterPro" id="IPR000962">
    <property type="entry name" value="Znf_DskA_TraR"/>
</dbReference>
<evidence type="ECO:0000256" key="3">
    <source>
        <dbReference type="ARBA" id="ARBA00022833"/>
    </source>
</evidence>
<dbReference type="PANTHER" id="PTHR33823">
    <property type="entry name" value="RNA POLYMERASE-BINDING TRANSCRIPTION FACTOR DKSA-RELATED"/>
    <property type="match status" value="1"/>
</dbReference>
<dbReference type="EMBL" id="QMIE01000001">
    <property type="protein sequence ID" value="TVM19690.1"/>
    <property type="molecule type" value="Genomic_DNA"/>
</dbReference>
<comment type="caution">
    <text evidence="6">The sequence shown here is derived from an EMBL/GenBank/DDBJ whole genome shotgun (WGS) entry which is preliminary data.</text>
</comment>
<dbReference type="RefSeq" id="WP_144301153.1">
    <property type="nucleotide sequence ID" value="NZ_QMIE01000001.1"/>
</dbReference>
<evidence type="ECO:0000313" key="7">
    <source>
        <dbReference type="Proteomes" id="UP000448292"/>
    </source>
</evidence>
<feature type="domain" description="Zinc finger DksA/TraR C4-type" evidence="5">
    <location>
        <begin position="73"/>
        <end position="107"/>
    </location>
</feature>
<keyword evidence="7" id="KW-1185">Reference proteome</keyword>
<accession>A0A7M3MJ31</accession>
<sequence length="114" mass="12887">MTPDQLSEIRKHLQAELADLETENLDFQVEYCADENEFASIVSDRHLKIAMRERSWAQIKEIETALKRIDAADYGVCDECGGDIGPARLKARPTTTLCVDCQSTLERQPARYAV</sequence>
<dbReference type="PROSITE" id="PS51128">
    <property type="entry name" value="ZF_DKSA_2"/>
    <property type="match status" value="1"/>
</dbReference>
<dbReference type="InterPro" id="IPR020458">
    <property type="entry name" value="Znf_DskA_TraR_CS"/>
</dbReference>
<name>A0A7M3MJ31_9BACT</name>
<dbReference type="SUPFAM" id="SSF109635">
    <property type="entry name" value="DnaK suppressor protein DksA, alpha-hairpin domain"/>
    <property type="match status" value="1"/>
</dbReference>
<dbReference type="PRINTS" id="PR00618">
    <property type="entry name" value="DKSAZNFINGER"/>
</dbReference>
<keyword evidence="1" id="KW-0479">Metal-binding</keyword>
<dbReference type="InterPro" id="IPR020460">
    <property type="entry name" value="Znf_C4-type_bac"/>
</dbReference>
<keyword evidence="2" id="KW-0863">Zinc-finger</keyword>
<dbReference type="Pfam" id="PF01258">
    <property type="entry name" value="zf-dskA_traR"/>
    <property type="match status" value="1"/>
</dbReference>
<dbReference type="SUPFAM" id="SSF57716">
    <property type="entry name" value="Glucocorticoid receptor-like (DNA-binding domain)"/>
    <property type="match status" value="1"/>
</dbReference>
<dbReference type="Proteomes" id="UP000448292">
    <property type="component" value="Unassembled WGS sequence"/>
</dbReference>
<dbReference type="Gene3D" id="1.20.120.910">
    <property type="entry name" value="DksA, coiled-coil domain"/>
    <property type="match status" value="1"/>
</dbReference>
<reference evidence="6 7" key="1">
    <citation type="submission" date="2018-06" db="EMBL/GenBank/DDBJ databases">
        <title>Complete genome of Desulfovibrio indonesiensis P37SLT.</title>
        <authorList>
            <person name="Crispim J.S."/>
            <person name="Vidigal P.M.P."/>
            <person name="Silva L.C.F."/>
            <person name="Laguardia C.N."/>
            <person name="Araujo L.C."/>
            <person name="Dias R.S."/>
            <person name="Sousa M.P."/>
            <person name="Paula S.O."/>
            <person name="Silva C."/>
        </authorList>
    </citation>
    <scope>NUCLEOTIDE SEQUENCE [LARGE SCALE GENOMIC DNA]</scope>
    <source>
        <strain evidence="6 7">P37SLT</strain>
    </source>
</reference>
<evidence type="ECO:0000259" key="5">
    <source>
        <dbReference type="Pfam" id="PF01258"/>
    </source>
</evidence>
<evidence type="ECO:0000313" key="6">
    <source>
        <dbReference type="EMBL" id="TVM19690.1"/>
    </source>
</evidence>
<gene>
    <name evidence="6" type="ORF">DPQ33_00170</name>
</gene>
<dbReference type="InterPro" id="IPR037187">
    <property type="entry name" value="DnaK_N"/>
</dbReference>
<evidence type="ECO:0000256" key="2">
    <source>
        <dbReference type="ARBA" id="ARBA00022771"/>
    </source>
</evidence>
<protein>
    <submittedName>
        <fullName evidence="6">TraR/DksA family transcriptional regulator</fullName>
    </submittedName>
</protein>
<proteinExistence type="predicted"/>
<dbReference type="AlphaFoldDB" id="A0A7M3MJ31"/>
<evidence type="ECO:0000256" key="1">
    <source>
        <dbReference type="ARBA" id="ARBA00022723"/>
    </source>
</evidence>
<dbReference type="OrthoDB" id="9803742at2"/>
<feature type="zinc finger region" description="dksA C4-type" evidence="4">
    <location>
        <begin position="77"/>
        <end position="101"/>
    </location>
</feature>